<name>A0A3P7IKS8_STRVU</name>
<organism evidence="5 6">
    <name type="scientific">Strongylus vulgaris</name>
    <name type="common">Blood worm</name>
    <dbReference type="NCBI Taxonomy" id="40348"/>
    <lineage>
        <taxon>Eukaryota</taxon>
        <taxon>Metazoa</taxon>
        <taxon>Ecdysozoa</taxon>
        <taxon>Nematoda</taxon>
        <taxon>Chromadorea</taxon>
        <taxon>Rhabditida</taxon>
        <taxon>Rhabditina</taxon>
        <taxon>Rhabditomorpha</taxon>
        <taxon>Strongyloidea</taxon>
        <taxon>Strongylidae</taxon>
        <taxon>Strongylus</taxon>
    </lineage>
</organism>
<dbReference type="GO" id="GO:0007017">
    <property type="term" value="P:microtubule-based process"/>
    <property type="evidence" value="ECO:0007669"/>
    <property type="project" value="InterPro"/>
</dbReference>
<dbReference type="EMBL" id="UYYB01031233">
    <property type="protein sequence ID" value="VDM73540.1"/>
    <property type="molecule type" value="Genomic_DNA"/>
</dbReference>
<comment type="subcellular location">
    <subcellularLocation>
        <location evidence="1">Cytoplasm</location>
    </subcellularLocation>
</comment>
<reference evidence="5 6" key="1">
    <citation type="submission" date="2018-11" db="EMBL/GenBank/DDBJ databases">
        <authorList>
            <consortium name="Pathogen Informatics"/>
        </authorList>
    </citation>
    <scope>NUCLEOTIDE SEQUENCE [LARGE SCALE GENOMIC DNA]</scope>
</reference>
<proteinExistence type="inferred from homology"/>
<dbReference type="InterPro" id="IPR028133">
    <property type="entry name" value="Dynamitin"/>
</dbReference>
<dbReference type="GO" id="GO:0005737">
    <property type="term" value="C:cytoplasm"/>
    <property type="evidence" value="ECO:0007669"/>
    <property type="project" value="UniProtKB-SubCell"/>
</dbReference>
<evidence type="ECO:0000256" key="3">
    <source>
        <dbReference type="ARBA" id="ARBA00022490"/>
    </source>
</evidence>
<comment type="similarity">
    <text evidence="2">Belongs to the dynactin subunit 2 family.</text>
</comment>
<evidence type="ECO:0000313" key="6">
    <source>
        <dbReference type="Proteomes" id="UP000270094"/>
    </source>
</evidence>
<gene>
    <name evidence="5" type="ORF">SVUK_LOCUS8538</name>
</gene>
<keyword evidence="6" id="KW-1185">Reference proteome</keyword>
<dbReference type="PANTHER" id="PTHR15346">
    <property type="entry name" value="DYNACTIN SUBUNIT"/>
    <property type="match status" value="1"/>
</dbReference>
<feature type="non-terminal residue" evidence="5">
    <location>
        <position position="150"/>
    </location>
</feature>
<sequence length="150" mass="16760">MLNNKWKITCFSTAFESCLQIHIDINAARQRFKDSTLNTRDIDFSDSIAKRRGKSYGSTQYVLEVVGKEFSEPETPEQKYNRLACEIDELAQELKDETIKPTLTVNETSLADLTDELKSVKVLKLSGVAAQPGKKEEAALNVDKSSNAKA</sequence>
<dbReference type="GO" id="GO:0005869">
    <property type="term" value="C:dynactin complex"/>
    <property type="evidence" value="ECO:0007669"/>
    <property type="project" value="InterPro"/>
</dbReference>
<keyword evidence="3" id="KW-0963">Cytoplasm</keyword>
<dbReference type="GO" id="GO:0030286">
    <property type="term" value="C:dynein complex"/>
    <property type="evidence" value="ECO:0007669"/>
    <property type="project" value="UniProtKB-KW"/>
</dbReference>
<dbReference type="AlphaFoldDB" id="A0A3P7IKS8"/>
<accession>A0A3P7IKS8</accession>
<dbReference type="OrthoDB" id="5876699at2759"/>
<evidence type="ECO:0000256" key="4">
    <source>
        <dbReference type="ARBA" id="ARBA00023017"/>
    </source>
</evidence>
<evidence type="ECO:0000313" key="5">
    <source>
        <dbReference type="EMBL" id="VDM73540.1"/>
    </source>
</evidence>
<keyword evidence="4" id="KW-0243">Dynein</keyword>
<evidence type="ECO:0000256" key="2">
    <source>
        <dbReference type="ARBA" id="ARBA00006176"/>
    </source>
</evidence>
<dbReference type="Proteomes" id="UP000270094">
    <property type="component" value="Unassembled WGS sequence"/>
</dbReference>
<evidence type="ECO:0000256" key="1">
    <source>
        <dbReference type="ARBA" id="ARBA00004496"/>
    </source>
</evidence>
<protein>
    <submittedName>
        <fullName evidence="5">Uncharacterized protein</fullName>
    </submittedName>
</protein>
<dbReference type="Pfam" id="PF04912">
    <property type="entry name" value="Dynamitin"/>
    <property type="match status" value="1"/>
</dbReference>